<comment type="function">
    <text evidence="8">Catalyzes the release of premature peptidyl moieties from peptidyl-tRNA molecules trapped in stalled 50S ribosomal subunits, and thus maintains levels of free tRNAs and 50S ribosomes.</text>
</comment>
<keyword evidence="2 8" id="KW-0820">tRNA-binding</keyword>
<dbReference type="InterPro" id="IPR036416">
    <property type="entry name" value="Pept_tRNA_hydro_sf"/>
</dbReference>
<comment type="catalytic activity">
    <reaction evidence="6 8 9">
        <text>an N-acyl-L-alpha-aminoacyl-tRNA + H2O = an N-acyl-L-amino acid + a tRNA + H(+)</text>
        <dbReference type="Rhea" id="RHEA:54448"/>
        <dbReference type="Rhea" id="RHEA-COMP:10123"/>
        <dbReference type="Rhea" id="RHEA-COMP:13883"/>
        <dbReference type="ChEBI" id="CHEBI:15377"/>
        <dbReference type="ChEBI" id="CHEBI:15378"/>
        <dbReference type="ChEBI" id="CHEBI:59874"/>
        <dbReference type="ChEBI" id="CHEBI:78442"/>
        <dbReference type="ChEBI" id="CHEBI:138191"/>
        <dbReference type="EC" id="3.1.1.29"/>
    </reaction>
</comment>
<dbReference type="PANTHER" id="PTHR17224:SF1">
    <property type="entry name" value="PEPTIDYL-TRNA HYDROLASE"/>
    <property type="match status" value="1"/>
</dbReference>
<dbReference type="GO" id="GO:0000049">
    <property type="term" value="F:tRNA binding"/>
    <property type="evidence" value="ECO:0007669"/>
    <property type="project" value="UniProtKB-UniRule"/>
</dbReference>
<evidence type="ECO:0000256" key="6">
    <source>
        <dbReference type="ARBA" id="ARBA00048707"/>
    </source>
</evidence>
<comment type="subunit">
    <text evidence="8">Monomer.</text>
</comment>
<organism evidence="11">
    <name type="scientific">Planktothricoides raciborskii GIHE-MW2</name>
    <dbReference type="NCBI Taxonomy" id="2792601"/>
    <lineage>
        <taxon>Bacteria</taxon>
        <taxon>Bacillati</taxon>
        <taxon>Cyanobacteriota</taxon>
        <taxon>Cyanophyceae</taxon>
        <taxon>Oscillatoriophycideae</taxon>
        <taxon>Oscillatoriales</taxon>
        <taxon>Oscillatoriaceae</taxon>
        <taxon>Planktothricoides</taxon>
    </lineage>
</organism>
<feature type="site" description="Discriminates between blocked and unblocked aminoacyl-tRNA" evidence="8">
    <location>
        <position position="21"/>
    </location>
</feature>
<evidence type="ECO:0000256" key="5">
    <source>
        <dbReference type="ARBA" id="ARBA00038063"/>
    </source>
</evidence>
<dbReference type="InterPro" id="IPR018171">
    <property type="entry name" value="Pept_tRNA_hydro_CS"/>
</dbReference>
<comment type="subcellular location">
    <subcellularLocation>
        <location evidence="8">Cytoplasm</location>
    </subcellularLocation>
</comment>
<evidence type="ECO:0000256" key="1">
    <source>
        <dbReference type="ARBA" id="ARBA00013260"/>
    </source>
</evidence>
<evidence type="ECO:0000256" key="9">
    <source>
        <dbReference type="RuleBase" id="RU000673"/>
    </source>
</evidence>
<dbReference type="GO" id="GO:0004045">
    <property type="term" value="F:peptidyl-tRNA hydrolase activity"/>
    <property type="evidence" value="ECO:0007669"/>
    <property type="project" value="UniProtKB-UniRule"/>
</dbReference>
<dbReference type="RefSeq" id="WP_054466788.1">
    <property type="nucleotide sequence ID" value="NZ_CP159837.1"/>
</dbReference>
<comment type="similarity">
    <text evidence="5 8 10">Belongs to the PTH family.</text>
</comment>
<dbReference type="FunFam" id="3.40.50.1470:FF:000001">
    <property type="entry name" value="Peptidyl-tRNA hydrolase"/>
    <property type="match status" value="1"/>
</dbReference>
<keyword evidence="4 8" id="KW-0694">RNA-binding</keyword>
<protein>
    <recommendedName>
        <fullName evidence="7 8">Peptidyl-tRNA hydrolase</fullName>
        <shortName evidence="8">Pth</shortName>
        <ecNumber evidence="1 8">3.1.1.29</ecNumber>
    </recommendedName>
</protein>
<name>A0AAU8JH40_9CYAN</name>
<sequence length="211" mass="22990">MTEATEVPSLVIPQLIVGLGNPEKKYEQTRHNIGFDAVDLLARRWGISLPENRRFQGLFGEGVGPKGAKIRLLKPLTYMNRSGQAIRSVTDWYKIPPTSVLVVYDDMDLPTGRIRLRLSGSAGGHNGIKSTIAHLGTQDFPRLRIGIGKPADPSNLDTSTVSHVLGKFAPEEKPIISEVLELVGDAVELSIKQGVEKAMSLYNGRTVPPVS</sequence>
<evidence type="ECO:0000256" key="10">
    <source>
        <dbReference type="RuleBase" id="RU004320"/>
    </source>
</evidence>
<dbReference type="CDD" id="cd00462">
    <property type="entry name" value="PTH"/>
    <property type="match status" value="1"/>
</dbReference>
<keyword evidence="8" id="KW-0963">Cytoplasm</keyword>
<dbReference type="PROSITE" id="PS01195">
    <property type="entry name" value="PEPT_TRNA_HYDROL_1"/>
    <property type="match status" value="1"/>
</dbReference>
<evidence type="ECO:0000256" key="7">
    <source>
        <dbReference type="ARBA" id="ARBA00050038"/>
    </source>
</evidence>
<feature type="binding site" evidence="8">
    <location>
        <position position="80"/>
    </location>
    <ligand>
        <name>tRNA</name>
        <dbReference type="ChEBI" id="CHEBI:17843"/>
    </ligand>
</feature>
<gene>
    <name evidence="8 11" type="primary">pth</name>
    <name evidence="11" type="ORF">ABWT76_001385</name>
</gene>
<feature type="site" description="Stabilizes the basic form of H active site to accept a proton" evidence="8">
    <location>
        <position position="105"/>
    </location>
</feature>
<feature type="active site" description="Proton acceptor" evidence="8">
    <location>
        <position position="31"/>
    </location>
</feature>
<feature type="binding site" evidence="8">
    <location>
        <position position="126"/>
    </location>
    <ligand>
        <name>tRNA</name>
        <dbReference type="ChEBI" id="CHEBI:17843"/>
    </ligand>
</feature>
<comment type="function">
    <text evidence="8">Hydrolyzes ribosome-free peptidyl-tRNAs (with 1 or more amino acids incorporated), which drop off the ribosome during protein synthesis, or as a result of ribosome stalling.</text>
</comment>
<dbReference type="NCBIfam" id="TIGR00447">
    <property type="entry name" value="pth"/>
    <property type="match status" value="1"/>
</dbReference>
<dbReference type="HAMAP" id="MF_00083">
    <property type="entry name" value="Pept_tRNA_hydro_bact"/>
    <property type="match status" value="1"/>
</dbReference>
<dbReference type="Gene3D" id="3.40.50.1470">
    <property type="entry name" value="Peptidyl-tRNA hydrolase"/>
    <property type="match status" value="1"/>
</dbReference>
<accession>A0AAU8JH40</accession>
<evidence type="ECO:0000256" key="8">
    <source>
        <dbReference type="HAMAP-Rule" id="MF_00083"/>
    </source>
</evidence>
<dbReference type="AlphaFoldDB" id="A0AAU8JH40"/>
<proteinExistence type="inferred from homology"/>
<dbReference type="SUPFAM" id="SSF53178">
    <property type="entry name" value="Peptidyl-tRNA hydrolase-like"/>
    <property type="match status" value="1"/>
</dbReference>
<feature type="binding site" evidence="8">
    <location>
        <position position="26"/>
    </location>
    <ligand>
        <name>tRNA</name>
        <dbReference type="ChEBI" id="CHEBI:17843"/>
    </ligand>
</feature>
<evidence type="ECO:0000256" key="4">
    <source>
        <dbReference type="ARBA" id="ARBA00022884"/>
    </source>
</evidence>
<dbReference type="EC" id="3.1.1.29" evidence="1 8"/>
<dbReference type="GO" id="GO:0005737">
    <property type="term" value="C:cytoplasm"/>
    <property type="evidence" value="ECO:0007669"/>
    <property type="project" value="UniProtKB-SubCell"/>
</dbReference>
<dbReference type="PANTHER" id="PTHR17224">
    <property type="entry name" value="PEPTIDYL-TRNA HYDROLASE"/>
    <property type="match status" value="1"/>
</dbReference>
<evidence type="ECO:0000256" key="3">
    <source>
        <dbReference type="ARBA" id="ARBA00022801"/>
    </source>
</evidence>
<dbReference type="InterPro" id="IPR001328">
    <property type="entry name" value="Pept_tRNA_hydro"/>
</dbReference>
<reference evidence="11" key="1">
    <citation type="submission" date="2024-07" db="EMBL/GenBank/DDBJ databases">
        <authorList>
            <person name="Kim Y.J."/>
            <person name="Jeong J.Y."/>
        </authorList>
    </citation>
    <scope>NUCLEOTIDE SEQUENCE</scope>
    <source>
        <strain evidence="11">GIHE-MW2</strain>
    </source>
</reference>
<dbReference type="Pfam" id="PF01195">
    <property type="entry name" value="Pept_tRNA_hydro"/>
    <property type="match status" value="1"/>
</dbReference>
<dbReference type="GO" id="GO:0072344">
    <property type="term" value="P:rescue of stalled ribosome"/>
    <property type="evidence" value="ECO:0007669"/>
    <property type="project" value="UniProtKB-UniRule"/>
</dbReference>
<feature type="binding site" evidence="8">
    <location>
        <position position="78"/>
    </location>
    <ligand>
        <name>tRNA</name>
        <dbReference type="ChEBI" id="CHEBI:17843"/>
    </ligand>
</feature>
<dbReference type="EMBL" id="CP159837">
    <property type="protein sequence ID" value="XCM38532.1"/>
    <property type="molecule type" value="Genomic_DNA"/>
</dbReference>
<evidence type="ECO:0000256" key="2">
    <source>
        <dbReference type="ARBA" id="ARBA00022555"/>
    </source>
</evidence>
<dbReference type="GO" id="GO:0006515">
    <property type="term" value="P:protein quality control for misfolded or incompletely synthesized proteins"/>
    <property type="evidence" value="ECO:0007669"/>
    <property type="project" value="UniProtKB-UniRule"/>
</dbReference>
<dbReference type="PROSITE" id="PS01196">
    <property type="entry name" value="PEPT_TRNA_HYDROL_2"/>
    <property type="match status" value="1"/>
</dbReference>
<keyword evidence="3 8" id="KW-0378">Hydrolase</keyword>
<evidence type="ECO:0000313" key="11">
    <source>
        <dbReference type="EMBL" id="XCM38532.1"/>
    </source>
</evidence>